<dbReference type="InterPro" id="IPR016163">
    <property type="entry name" value="Ald_DH_C"/>
</dbReference>
<dbReference type="InterPro" id="IPR016161">
    <property type="entry name" value="Ald_DH/histidinol_DH"/>
</dbReference>
<evidence type="ECO:0000313" key="8">
    <source>
        <dbReference type="Proteomes" id="UP000030664"/>
    </source>
</evidence>
<dbReference type="InterPro" id="IPR029510">
    <property type="entry name" value="Ald_DH_CS_GLU"/>
</dbReference>
<dbReference type="RefSeq" id="WP_035960945.1">
    <property type="nucleotide sequence ID" value="NZ_JROM01000011.1"/>
</dbReference>
<dbReference type="Pfam" id="PF00171">
    <property type="entry name" value="Aldedh"/>
    <property type="match status" value="1"/>
</dbReference>
<proteinExistence type="inferred from homology"/>
<comment type="similarity">
    <text evidence="1 5">Belongs to the aldehyde dehydrogenase family.</text>
</comment>
<organism evidence="7 8">
    <name type="scientific">Kocuria marina</name>
    <dbReference type="NCBI Taxonomy" id="223184"/>
    <lineage>
        <taxon>Bacteria</taxon>
        <taxon>Bacillati</taxon>
        <taxon>Actinomycetota</taxon>
        <taxon>Actinomycetes</taxon>
        <taxon>Micrococcales</taxon>
        <taxon>Micrococcaceae</taxon>
        <taxon>Kocuria</taxon>
    </lineage>
</organism>
<dbReference type="eggNOG" id="COG1012">
    <property type="taxonomic scope" value="Bacteria"/>
</dbReference>
<dbReference type="AlphaFoldDB" id="A0A0B0DGL1"/>
<evidence type="ECO:0000256" key="3">
    <source>
        <dbReference type="ARBA" id="ARBA00023027"/>
    </source>
</evidence>
<dbReference type="SUPFAM" id="SSF53720">
    <property type="entry name" value="ALDH-like"/>
    <property type="match status" value="1"/>
</dbReference>
<evidence type="ECO:0000256" key="1">
    <source>
        <dbReference type="ARBA" id="ARBA00009986"/>
    </source>
</evidence>
<dbReference type="InterPro" id="IPR015590">
    <property type="entry name" value="Aldehyde_DH_dom"/>
</dbReference>
<dbReference type="GO" id="GO:0016620">
    <property type="term" value="F:oxidoreductase activity, acting on the aldehyde or oxo group of donors, NAD or NADP as acceptor"/>
    <property type="evidence" value="ECO:0007669"/>
    <property type="project" value="InterPro"/>
</dbReference>
<evidence type="ECO:0000313" key="7">
    <source>
        <dbReference type="EMBL" id="KHE75297.1"/>
    </source>
</evidence>
<evidence type="ECO:0000256" key="4">
    <source>
        <dbReference type="PROSITE-ProRule" id="PRU10007"/>
    </source>
</evidence>
<dbReference type="Gene3D" id="3.40.605.10">
    <property type="entry name" value="Aldehyde Dehydrogenase, Chain A, domain 1"/>
    <property type="match status" value="1"/>
</dbReference>
<dbReference type="STRING" id="223184.AS25_02580"/>
<evidence type="ECO:0000256" key="5">
    <source>
        <dbReference type="RuleBase" id="RU003345"/>
    </source>
</evidence>
<dbReference type="Gene3D" id="3.40.309.10">
    <property type="entry name" value="Aldehyde Dehydrogenase, Chain A, domain 2"/>
    <property type="match status" value="1"/>
</dbReference>
<reference evidence="7 8" key="1">
    <citation type="submission" date="2014-09" db="EMBL/GenBank/DDBJ databases">
        <title>High-quality draft genome sequence of Kocuria marina SO9-6, an actinobacterium isolated from a copper mine.</title>
        <authorList>
            <person name="Castro D.B."/>
            <person name="Pereira L.B."/>
            <person name="Silva M.V."/>
            <person name="Silva B.P."/>
            <person name="Zanardi B.R."/>
            <person name="Carlos C."/>
            <person name="Belgini D.R."/>
            <person name="Limache E.G."/>
            <person name="Lacerda G.V."/>
            <person name="Nery M.B."/>
            <person name="Gomes M.B."/>
            <person name="Souza S."/>
            <person name="Silva T.M."/>
            <person name="Rodrigues V.D."/>
            <person name="Paulino L.C."/>
            <person name="Vicentini R."/>
            <person name="Ferraz L.F."/>
            <person name="Ottoboni L.M."/>
        </authorList>
    </citation>
    <scope>NUCLEOTIDE SEQUENCE [LARGE SCALE GENOMIC DNA]</scope>
    <source>
        <strain evidence="7 8">SO9-6</strain>
    </source>
</reference>
<feature type="active site" evidence="4">
    <location>
        <position position="252"/>
    </location>
</feature>
<keyword evidence="2 5" id="KW-0560">Oxidoreductase</keyword>
<dbReference type="InterPro" id="IPR016162">
    <property type="entry name" value="Ald_DH_N"/>
</dbReference>
<protein>
    <submittedName>
        <fullName evidence="7">Benzaldehyde dehydrogenase</fullName>
    </submittedName>
</protein>
<dbReference type="PANTHER" id="PTHR42986">
    <property type="entry name" value="BENZALDEHYDE DEHYDROGENASE YFMT"/>
    <property type="match status" value="1"/>
</dbReference>
<dbReference type="EMBL" id="JROM01000011">
    <property type="protein sequence ID" value="KHE75297.1"/>
    <property type="molecule type" value="Genomic_DNA"/>
</dbReference>
<keyword evidence="3" id="KW-0520">NAD</keyword>
<dbReference type="PANTHER" id="PTHR42986:SF1">
    <property type="entry name" value="BENZALDEHYDE DEHYDROGENASE YFMT"/>
    <property type="match status" value="1"/>
</dbReference>
<comment type="caution">
    <text evidence="7">The sequence shown here is derived from an EMBL/GenBank/DDBJ whole genome shotgun (WGS) entry which is preliminary data.</text>
</comment>
<feature type="domain" description="Aldehyde dehydrogenase" evidence="6">
    <location>
        <begin position="18"/>
        <end position="474"/>
    </location>
</feature>
<dbReference type="CDD" id="cd07152">
    <property type="entry name" value="ALDH_BenzADH"/>
    <property type="match status" value="1"/>
</dbReference>
<accession>A0A0B0DGL1</accession>
<sequence length="485" mass="50723">MAILEDGRWDGKIFDGSWAEGSGEPITVLNPASEAVLGHVGAATPEDVYRAATAASSAQQSWAALKPTERAAVLRKAGQLFEEHAAEVVDWVVRETGAIQPKAGMEAHVAAQECFEASALPTHAKGQVLASDDPHWSLARRLPAGVVSVISPFNFPLILSIRSVAPALALGNAVLLKPDPRTPVTGGVLIARIFEEAGLPEGVLHVLPGGGDAGAAAVDAPEVRIVSFTGSTEAGRHVGAAGAQHLKRTHLELGGNNAMIVLPSADLDLAASVGAMGTFFHQGQVCMTTGRHIVHRDVYEDYVQRLADKADALVVGDPSEGQVHLGPIIDEKQLKSVDSKVQESVIAGATIRAGATHDGLFYRPTVLTDLTPEMPAWNQEIFGPVAPVIAVSSVDEAVALANASEYALSLSILGEVGEAMKVADRVTAGKIHINEMTVMDEATAPMGGMKASGTGVHFGGADANIEAFTELQWVTLSPDIPQYPF</sequence>
<evidence type="ECO:0000256" key="2">
    <source>
        <dbReference type="ARBA" id="ARBA00023002"/>
    </source>
</evidence>
<dbReference type="PROSITE" id="PS00687">
    <property type="entry name" value="ALDEHYDE_DEHYDR_GLU"/>
    <property type="match status" value="1"/>
</dbReference>
<evidence type="ECO:0000259" key="6">
    <source>
        <dbReference type="Pfam" id="PF00171"/>
    </source>
</evidence>
<dbReference type="Proteomes" id="UP000030664">
    <property type="component" value="Unassembled WGS sequence"/>
</dbReference>
<name>A0A0B0DGL1_9MICC</name>
<gene>
    <name evidence="7" type="ORF">AS25_02580</name>
</gene>